<feature type="transmembrane region" description="Helical" evidence="1">
    <location>
        <begin position="28"/>
        <end position="49"/>
    </location>
</feature>
<name>A0A543AYS0_9ACTN</name>
<comment type="caution">
    <text evidence="2">The sequence shown here is derived from an EMBL/GenBank/DDBJ whole genome shotgun (WGS) entry which is preliminary data.</text>
</comment>
<feature type="transmembrane region" description="Helical" evidence="1">
    <location>
        <begin position="207"/>
        <end position="228"/>
    </location>
</feature>
<dbReference type="InParanoid" id="A0A543AYS0"/>
<gene>
    <name evidence="2" type="ORF">FB566_3295</name>
</gene>
<feature type="transmembrane region" description="Helical" evidence="1">
    <location>
        <begin position="175"/>
        <end position="195"/>
    </location>
</feature>
<evidence type="ECO:0000313" key="3">
    <source>
        <dbReference type="Proteomes" id="UP000317043"/>
    </source>
</evidence>
<feature type="transmembrane region" description="Helical" evidence="1">
    <location>
        <begin position="91"/>
        <end position="110"/>
    </location>
</feature>
<evidence type="ECO:0000313" key="2">
    <source>
        <dbReference type="EMBL" id="TQL77731.1"/>
    </source>
</evidence>
<keyword evidence="3" id="KW-1185">Reference proteome</keyword>
<evidence type="ECO:0000256" key="1">
    <source>
        <dbReference type="SAM" id="Phobius"/>
    </source>
</evidence>
<keyword evidence="1" id="KW-1133">Transmembrane helix</keyword>
<dbReference type="EMBL" id="VFOW01000001">
    <property type="protein sequence ID" value="TQL77731.1"/>
    <property type="molecule type" value="Genomic_DNA"/>
</dbReference>
<reference evidence="2 3" key="1">
    <citation type="submission" date="2019-06" db="EMBL/GenBank/DDBJ databases">
        <title>Sequencing the genomes of 1000 actinobacteria strains.</title>
        <authorList>
            <person name="Klenk H.-P."/>
        </authorList>
    </citation>
    <scope>NUCLEOTIDE SEQUENCE [LARGE SCALE GENOMIC DNA]</scope>
    <source>
        <strain evidence="2 3">DSM 45928</strain>
    </source>
</reference>
<keyword evidence="1" id="KW-0812">Transmembrane</keyword>
<proteinExistence type="predicted"/>
<keyword evidence="1" id="KW-0472">Membrane</keyword>
<feature type="transmembrane region" description="Helical" evidence="1">
    <location>
        <begin position="240"/>
        <end position="262"/>
    </location>
</feature>
<sequence>MGLAFQVMTLPAAWFISTDLAWTDDDEALLLVALTVGGPAVIGFPTMAVGRLLRDIAGEGNDAFPSGFGRAKILRWPAALGVTMLTTCVRLMLTVVAAMLVIVGITYLFTGEELSLVNPVLGPAGDAILTAVIAMTLAAAAWMSTGVTIAGCLLVGYAIVLLFLRDTREQQLVTARMLLLAVLITVGICAVVITGEVEPDDRLTRGLIPTVGAALIVIPLAGVLTWAWRAGHRPAPLNSVGGWAILIVRLIAGTVLIGWLTVSVGSAWA</sequence>
<accession>A0A543AYS0</accession>
<feature type="transmembrane region" description="Helical" evidence="1">
    <location>
        <begin position="130"/>
        <end position="163"/>
    </location>
</feature>
<protein>
    <submittedName>
        <fullName evidence="2">Uncharacterized protein</fullName>
    </submittedName>
</protein>
<dbReference type="AlphaFoldDB" id="A0A543AYS0"/>
<dbReference type="Proteomes" id="UP000317043">
    <property type="component" value="Unassembled WGS sequence"/>
</dbReference>
<organism evidence="2 3">
    <name type="scientific">Stackebrandtia endophytica</name>
    <dbReference type="NCBI Taxonomy" id="1496996"/>
    <lineage>
        <taxon>Bacteria</taxon>
        <taxon>Bacillati</taxon>
        <taxon>Actinomycetota</taxon>
        <taxon>Actinomycetes</taxon>
        <taxon>Glycomycetales</taxon>
        <taxon>Glycomycetaceae</taxon>
        <taxon>Stackebrandtia</taxon>
    </lineage>
</organism>